<keyword evidence="1" id="KW-0539">Nucleus</keyword>
<dbReference type="PANTHER" id="PTHR35392">
    <property type="entry name" value="ZN(II)2CYS6 TRANSCRIPTION FACTOR (EUROFUNG)-RELATED-RELATED"/>
    <property type="match status" value="1"/>
</dbReference>
<feature type="compositionally biased region" description="Low complexity" evidence="2">
    <location>
        <begin position="289"/>
        <end position="311"/>
    </location>
</feature>
<evidence type="ECO:0000313" key="4">
    <source>
        <dbReference type="Proteomes" id="UP001642405"/>
    </source>
</evidence>
<feature type="compositionally biased region" description="Basic residues" evidence="2">
    <location>
        <begin position="515"/>
        <end position="527"/>
    </location>
</feature>
<feature type="region of interest" description="Disordered" evidence="2">
    <location>
        <begin position="181"/>
        <end position="222"/>
    </location>
</feature>
<dbReference type="Proteomes" id="UP001642405">
    <property type="component" value="Unassembled WGS sequence"/>
</dbReference>
<feature type="compositionally biased region" description="Low complexity" evidence="2">
    <location>
        <begin position="36"/>
        <end position="81"/>
    </location>
</feature>
<dbReference type="EMBL" id="CAWUHB010000047">
    <property type="protein sequence ID" value="CAK7229112.1"/>
    <property type="molecule type" value="Genomic_DNA"/>
</dbReference>
<evidence type="ECO:0000313" key="3">
    <source>
        <dbReference type="EMBL" id="CAK7229112.1"/>
    </source>
</evidence>
<feature type="region of interest" description="Disordered" evidence="2">
    <location>
        <begin position="286"/>
        <end position="311"/>
    </location>
</feature>
<reference evidence="3 4" key="1">
    <citation type="submission" date="2024-01" db="EMBL/GenBank/DDBJ databases">
        <authorList>
            <person name="Allen C."/>
            <person name="Tagirdzhanova G."/>
        </authorList>
    </citation>
    <scope>NUCLEOTIDE SEQUENCE [LARGE SCALE GENOMIC DNA]</scope>
</reference>
<feature type="compositionally biased region" description="Low complexity" evidence="2">
    <location>
        <begin position="8"/>
        <end position="26"/>
    </location>
</feature>
<dbReference type="InterPro" id="IPR052973">
    <property type="entry name" value="Fungal_sec-metab_reg_TF"/>
</dbReference>
<feature type="region of interest" description="Disordered" evidence="2">
    <location>
        <begin position="1"/>
        <end position="90"/>
    </location>
</feature>
<comment type="caution">
    <text evidence="3">The sequence shown here is derived from an EMBL/GenBank/DDBJ whole genome shotgun (WGS) entry which is preliminary data.</text>
</comment>
<name>A0ABP0CBV5_9PEZI</name>
<keyword evidence="4" id="KW-1185">Reference proteome</keyword>
<organism evidence="3 4">
    <name type="scientific">Sporothrix curviconia</name>
    <dbReference type="NCBI Taxonomy" id="1260050"/>
    <lineage>
        <taxon>Eukaryota</taxon>
        <taxon>Fungi</taxon>
        <taxon>Dikarya</taxon>
        <taxon>Ascomycota</taxon>
        <taxon>Pezizomycotina</taxon>
        <taxon>Sordariomycetes</taxon>
        <taxon>Sordariomycetidae</taxon>
        <taxon>Ophiostomatales</taxon>
        <taxon>Ophiostomataceae</taxon>
        <taxon>Sporothrix</taxon>
    </lineage>
</organism>
<sequence length="668" mass="72151">MEEDSLVLTPSSSSLGLAPLPPASSTYPSLSTAVLPSSSISTPVSASPSLPHAATAPAPAPSASASGHAHVLRGRLSARPPSTRRRTRLSSQERAKILEVRRQRACLRCKMLKIQCSKENPCKPCLSSAVRGYERKVLSFCYCVRTRFTDVDIFHRSEDGPPPEIPASIRALMSQVERPTLPPAAARSNDDDSKSKSKSKNKSKTSSPPSSSASASSSSASANPFEDSLIRWLTSPDHAPPDGTGSIVALLYDMVGNADSLRSAVDDRLPADFQTFLFTTSLAHTGWRSSSSSASSSTSSSASFAASPSLPLSPPSSTVTHRDLCVAGHVCGSRIVRRLDRILTPQFLAKCDRTTHRALLLLVFGVILGVSYSTRLTTSPSFPHDMLGAEMRHSPTLWLAMKEHLAQMLAHHLIFLGSTLGIKLDTAAEKTIIETAVNRWNKPERSLWAGIVGWVTPGAAGRMPKTADPGSGVGMMTARSFGTPMGEFGSLEGLDPQQQLLQRLSHQQLHQQLHQYHHQHHQHHQQHPHSSPSSPPGGSAHNTAMAMMSMVALNDPDLLELQAVPPMSEDDFSANPESYYSMGSAAVHADMHANMHTDMHTNLPASISTDLEEFQRGRPGGNGDGQPPTRKRRSVWIVRPYDDAGNREPVSVFARFQLQQGQNLGLFV</sequence>
<evidence type="ECO:0000256" key="2">
    <source>
        <dbReference type="SAM" id="MobiDB-lite"/>
    </source>
</evidence>
<feature type="region of interest" description="Disordered" evidence="2">
    <location>
        <begin position="613"/>
        <end position="634"/>
    </location>
</feature>
<accession>A0ABP0CBV5</accession>
<dbReference type="InterPro" id="IPR001138">
    <property type="entry name" value="Zn2Cys6_DnaBD"/>
</dbReference>
<proteinExistence type="predicted"/>
<feature type="compositionally biased region" description="Low complexity" evidence="2">
    <location>
        <begin position="204"/>
        <end position="222"/>
    </location>
</feature>
<protein>
    <recommendedName>
        <fullName evidence="5">Zn(2)-C6 fungal-type domain-containing protein</fullName>
    </recommendedName>
</protein>
<evidence type="ECO:0000256" key="1">
    <source>
        <dbReference type="ARBA" id="ARBA00023242"/>
    </source>
</evidence>
<gene>
    <name evidence="3" type="ORF">SCUCBS95973_007110</name>
</gene>
<feature type="region of interest" description="Disordered" evidence="2">
    <location>
        <begin position="508"/>
        <end position="542"/>
    </location>
</feature>
<dbReference type="CDD" id="cd00067">
    <property type="entry name" value="GAL4"/>
    <property type="match status" value="1"/>
</dbReference>
<evidence type="ECO:0008006" key="5">
    <source>
        <dbReference type="Google" id="ProtNLM"/>
    </source>
</evidence>